<dbReference type="SUPFAM" id="SSF51569">
    <property type="entry name" value="Aldolase"/>
    <property type="match status" value="1"/>
</dbReference>
<dbReference type="EMBL" id="LT607409">
    <property type="protein sequence ID" value="SCF12659.1"/>
    <property type="molecule type" value="Genomic_DNA"/>
</dbReference>
<dbReference type="AlphaFoldDB" id="A0A1C4XVX7"/>
<accession>A0A1C4XVX7</accession>
<evidence type="ECO:0000313" key="2">
    <source>
        <dbReference type="Proteomes" id="UP000198224"/>
    </source>
</evidence>
<protein>
    <recommendedName>
        <fullName evidence="3">Dihydrodipicolinate synthase/N-acetylneuraminate lyase</fullName>
    </recommendedName>
</protein>
<sequence>MTAGVVPSVTAEVVLPGGRRHRLTGGGGFARPAAPATSRIAYAAAHVVADPSAENVPGAPAAVDWDTTLAFRRHLWSYGLGVAEAMDTAQRGMGLDYPATRELIRRSAAEARAVGGRIVAGVGTDQLPAGPATLAAVTAAYLEQLGDVRAAGARPVLMCSRHLAAAARGPEDYLRVYDELLSAADEPVVLHWLGPMFDPALTGYWGAADLDLAADTVVQLIKAHQSTVDGIKVSLLDADREVALRRRLPAGVRLYTGDDFHYPELIRGDEMGHSDALLGVFAAIAPAAAAAFAALDRGDLAAYDEIFAPTVPLARHLFAAPTWHYKTGIVFLAWLAGHQDHFTMVGGAQSGRSPAHLATLLTLADAAGLLPDADLAAARARAFFTVAGVAQ</sequence>
<evidence type="ECO:0008006" key="3">
    <source>
        <dbReference type="Google" id="ProtNLM"/>
    </source>
</evidence>
<dbReference type="Pfam" id="PF06187">
    <property type="entry name" value="DUF993"/>
    <property type="match status" value="1"/>
</dbReference>
<organism evidence="1 2">
    <name type="scientific">Micromonospora chokoriensis</name>
    <dbReference type="NCBI Taxonomy" id="356851"/>
    <lineage>
        <taxon>Bacteria</taxon>
        <taxon>Bacillati</taxon>
        <taxon>Actinomycetota</taxon>
        <taxon>Actinomycetes</taxon>
        <taxon>Micromonosporales</taxon>
        <taxon>Micromonosporaceae</taxon>
        <taxon>Micromonospora</taxon>
    </lineage>
</organism>
<dbReference type="RefSeq" id="WP_088989296.1">
    <property type="nucleotide sequence ID" value="NZ_LT607409.1"/>
</dbReference>
<dbReference type="InterPro" id="IPR009334">
    <property type="entry name" value="DUF993"/>
</dbReference>
<dbReference type="eggNOG" id="COG0329">
    <property type="taxonomic scope" value="Bacteria"/>
</dbReference>
<proteinExistence type="predicted"/>
<keyword evidence="2" id="KW-1185">Reference proteome</keyword>
<evidence type="ECO:0000313" key="1">
    <source>
        <dbReference type="EMBL" id="SCF12659.1"/>
    </source>
</evidence>
<dbReference type="InterPro" id="IPR013785">
    <property type="entry name" value="Aldolase_TIM"/>
</dbReference>
<dbReference type="Gene3D" id="3.20.20.70">
    <property type="entry name" value="Aldolase class I"/>
    <property type="match status" value="1"/>
</dbReference>
<name>A0A1C4XVX7_9ACTN</name>
<gene>
    <name evidence="1" type="ORF">GA0070612_4019</name>
</gene>
<reference evidence="2" key="1">
    <citation type="submission" date="2016-06" db="EMBL/GenBank/DDBJ databases">
        <authorList>
            <person name="Varghese N."/>
            <person name="Submissions Spin"/>
        </authorList>
    </citation>
    <scope>NUCLEOTIDE SEQUENCE [LARGE SCALE GENOMIC DNA]</scope>
    <source>
        <strain evidence="2">DSM 45160</strain>
    </source>
</reference>
<dbReference type="Proteomes" id="UP000198224">
    <property type="component" value="Chromosome I"/>
</dbReference>